<keyword evidence="1" id="KW-0812">Transmembrane</keyword>
<proteinExistence type="predicted"/>
<accession>A0ABN2S2M8</accession>
<feature type="transmembrane region" description="Helical" evidence="1">
    <location>
        <begin position="49"/>
        <end position="71"/>
    </location>
</feature>
<keyword evidence="3" id="KW-1185">Reference proteome</keyword>
<organism evidence="2 3">
    <name type="scientific">Catenulispora subtropica</name>
    <dbReference type="NCBI Taxonomy" id="450798"/>
    <lineage>
        <taxon>Bacteria</taxon>
        <taxon>Bacillati</taxon>
        <taxon>Actinomycetota</taxon>
        <taxon>Actinomycetes</taxon>
        <taxon>Catenulisporales</taxon>
        <taxon>Catenulisporaceae</taxon>
        <taxon>Catenulispora</taxon>
    </lineage>
</organism>
<evidence type="ECO:0000256" key="1">
    <source>
        <dbReference type="SAM" id="Phobius"/>
    </source>
</evidence>
<name>A0ABN2S2M8_9ACTN</name>
<gene>
    <name evidence="2" type="ORF">GCM10009838_44900</name>
</gene>
<comment type="caution">
    <text evidence="2">The sequence shown here is derived from an EMBL/GenBank/DDBJ whole genome shotgun (WGS) entry which is preliminary data.</text>
</comment>
<reference evidence="2 3" key="1">
    <citation type="journal article" date="2019" name="Int. J. Syst. Evol. Microbiol.">
        <title>The Global Catalogue of Microorganisms (GCM) 10K type strain sequencing project: providing services to taxonomists for standard genome sequencing and annotation.</title>
        <authorList>
            <consortium name="The Broad Institute Genomics Platform"/>
            <consortium name="The Broad Institute Genome Sequencing Center for Infectious Disease"/>
            <person name="Wu L."/>
            <person name="Ma J."/>
        </authorList>
    </citation>
    <scope>NUCLEOTIDE SEQUENCE [LARGE SCALE GENOMIC DNA]</scope>
    <source>
        <strain evidence="2 3">JCM 16013</strain>
    </source>
</reference>
<sequence>MRRYQWPIIGTGTYVVVSMAAWIVFLTRFHGLGSYAKSEEELANNSLELLFRFAVLFPSGLAIVAMSWLLAPLRPRLRSALTVVLIVGALAIGSLLLYLASSTSNTTA</sequence>
<dbReference type="EMBL" id="BAAAQM010000025">
    <property type="protein sequence ID" value="GAA1978981.1"/>
    <property type="molecule type" value="Genomic_DNA"/>
</dbReference>
<evidence type="ECO:0000313" key="3">
    <source>
        <dbReference type="Proteomes" id="UP001499854"/>
    </source>
</evidence>
<keyword evidence="1" id="KW-0472">Membrane</keyword>
<feature type="transmembrane region" description="Helical" evidence="1">
    <location>
        <begin position="12"/>
        <end position="29"/>
    </location>
</feature>
<feature type="transmembrane region" description="Helical" evidence="1">
    <location>
        <begin position="80"/>
        <end position="100"/>
    </location>
</feature>
<protein>
    <submittedName>
        <fullName evidence="2">Uncharacterized protein</fullName>
    </submittedName>
</protein>
<dbReference type="Proteomes" id="UP001499854">
    <property type="component" value="Unassembled WGS sequence"/>
</dbReference>
<evidence type="ECO:0000313" key="2">
    <source>
        <dbReference type="EMBL" id="GAA1978981.1"/>
    </source>
</evidence>
<keyword evidence="1" id="KW-1133">Transmembrane helix</keyword>